<dbReference type="GO" id="GO:0006564">
    <property type="term" value="P:L-serine biosynthetic process"/>
    <property type="evidence" value="ECO:0007669"/>
    <property type="project" value="UniProtKB-KW"/>
</dbReference>
<dbReference type="eggNOG" id="COG0560">
    <property type="taxonomic scope" value="Bacteria"/>
</dbReference>
<comment type="pathway">
    <text evidence="2">Amino-acid biosynthesis; L-serine biosynthesis; L-serine from 3-phospho-D-glycerate: step 3/3.</text>
</comment>
<proteinExistence type="predicted"/>
<evidence type="ECO:0000256" key="9">
    <source>
        <dbReference type="ARBA" id="ARBA00048138"/>
    </source>
</evidence>
<evidence type="ECO:0000256" key="5">
    <source>
        <dbReference type="ARBA" id="ARBA00022723"/>
    </source>
</evidence>
<evidence type="ECO:0000256" key="2">
    <source>
        <dbReference type="ARBA" id="ARBA00005135"/>
    </source>
</evidence>
<dbReference type="STRING" id="1192034.CAP_5961"/>
<evidence type="ECO:0000256" key="7">
    <source>
        <dbReference type="ARBA" id="ARBA00022842"/>
    </source>
</evidence>
<dbReference type="PANTHER" id="PTHR43344">
    <property type="entry name" value="PHOSPHOSERINE PHOSPHATASE"/>
    <property type="match status" value="1"/>
</dbReference>
<evidence type="ECO:0000256" key="11">
    <source>
        <dbReference type="SAM" id="MobiDB-lite"/>
    </source>
</evidence>
<organism evidence="12 13">
    <name type="scientific">Chondromyces apiculatus DSM 436</name>
    <dbReference type="NCBI Taxonomy" id="1192034"/>
    <lineage>
        <taxon>Bacteria</taxon>
        <taxon>Pseudomonadati</taxon>
        <taxon>Myxococcota</taxon>
        <taxon>Polyangia</taxon>
        <taxon>Polyangiales</taxon>
        <taxon>Polyangiaceae</taxon>
        <taxon>Chondromyces</taxon>
    </lineage>
</organism>
<sequence length="506" mass="53159">MTPGVHGERTRSRSFPRRCPAHLDASAWLGHATCMKRLSPGRALLVLLPALSLVPLLCRCGGDDPAKPATTGTGGTGGGAGGAGGAGSTSSGTAGGNPDGGVEVLPDLDPALAWYGQNRQRLDAFIDAHGRNDPGYDPARRPVAVFDWDNTVIKNDVGDATMFWMLRHDLIRQPAGKNWRLTSPYLTAAARTALDVACGALVDAGQPLPTSTSSACADAILSIYVDGTTTGGAAAFEGYNHRWISPGYAWLAQLQAGYLPAEIRSFADAAITEALAADLGATHTIGTRTGLAATLRIYDQIRDLIGVMQENGLDVWVVSASPQFVVEPFAERVGIAADHVVGIRQVTGGDGRLTANLQGCGSVPDGQNDGSGNVTGNALITYIEGKRCWINKVIYGDTGPNALTKTADPAKRQVFGAGDSDTDVTFLQDATAMKLVVNRNKKEIMCNGYRNLGDRWLVNPMFIAPRPRYDAGYACATNACVDASGAGAPCLDEEGQVIPEQVDSVY</sequence>
<feature type="compositionally biased region" description="Gly residues" evidence="11">
    <location>
        <begin position="72"/>
        <end position="99"/>
    </location>
</feature>
<dbReference type="EC" id="3.1.3.3" evidence="3"/>
<comment type="cofactor">
    <cofactor evidence="1">
        <name>Mg(2+)</name>
        <dbReference type="ChEBI" id="CHEBI:18420"/>
    </cofactor>
</comment>
<keyword evidence="5" id="KW-0479">Metal-binding</keyword>
<name>A0A017THX0_9BACT</name>
<keyword evidence="13" id="KW-1185">Reference proteome</keyword>
<evidence type="ECO:0000256" key="4">
    <source>
        <dbReference type="ARBA" id="ARBA00022605"/>
    </source>
</evidence>
<dbReference type="Proteomes" id="UP000019678">
    <property type="component" value="Unassembled WGS sequence"/>
</dbReference>
<accession>A0A017THX0</accession>
<dbReference type="AlphaFoldDB" id="A0A017THX0"/>
<dbReference type="Gene3D" id="3.40.50.1000">
    <property type="entry name" value="HAD superfamily/HAD-like"/>
    <property type="match status" value="2"/>
</dbReference>
<evidence type="ECO:0000256" key="10">
    <source>
        <dbReference type="ARBA" id="ARBA00048523"/>
    </source>
</evidence>
<protein>
    <recommendedName>
        <fullName evidence="3">phosphoserine phosphatase</fullName>
        <ecNumber evidence="3">3.1.3.3</ecNumber>
    </recommendedName>
</protein>
<feature type="region of interest" description="Disordered" evidence="11">
    <location>
        <begin position="69"/>
        <end position="102"/>
    </location>
</feature>
<evidence type="ECO:0000313" key="13">
    <source>
        <dbReference type="Proteomes" id="UP000019678"/>
    </source>
</evidence>
<dbReference type="InterPro" id="IPR023214">
    <property type="entry name" value="HAD_sf"/>
</dbReference>
<reference evidence="12 13" key="1">
    <citation type="submission" date="2013-05" db="EMBL/GenBank/DDBJ databases">
        <title>Genome assembly of Chondromyces apiculatus DSM 436.</title>
        <authorList>
            <person name="Sharma G."/>
            <person name="Khatri I."/>
            <person name="Kaur C."/>
            <person name="Mayilraj S."/>
            <person name="Subramanian S."/>
        </authorList>
    </citation>
    <scope>NUCLEOTIDE SEQUENCE [LARGE SCALE GENOMIC DNA]</scope>
    <source>
        <strain evidence="12 13">DSM 436</strain>
    </source>
</reference>
<dbReference type="Pfam" id="PF12710">
    <property type="entry name" value="HAD"/>
    <property type="match status" value="1"/>
</dbReference>
<dbReference type="SUPFAM" id="SSF56784">
    <property type="entry name" value="HAD-like"/>
    <property type="match status" value="1"/>
</dbReference>
<comment type="catalytic activity">
    <reaction evidence="10">
        <text>O-phospho-D-serine + H2O = D-serine + phosphate</text>
        <dbReference type="Rhea" id="RHEA:24873"/>
        <dbReference type="ChEBI" id="CHEBI:15377"/>
        <dbReference type="ChEBI" id="CHEBI:35247"/>
        <dbReference type="ChEBI" id="CHEBI:43474"/>
        <dbReference type="ChEBI" id="CHEBI:58680"/>
        <dbReference type="EC" id="3.1.3.3"/>
    </reaction>
</comment>
<evidence type="ECO:0000256" key="8">
    <source>
        <dbReference type="ARBA" id="ARBA00023299"/>
    </source>
</evidence>
<evidence type="ECO:0000256" key="1">
    <source>
        <dbReference type="ARBA" id="ARBA00001946"/>
    </source>
</evidence>
<comment type="catalytic activity">
    <reaction evidence="9">
        <text>O-phospho-L-serine + H2O = L-serine + phosphate</text>
        <dbReference type="Rhea" id="RHEA:21208"/>
        <dbReference type="ChEBI" id="CHEBI:15377"/>
        <dbReference type="ChEBI" id="CHEBI:33384"/>
        <dbReference type="ChEBI" id="CHEBI:43474"/>
        <dbReference type="ChEBI" id="CHEBI:57524"/>
        <dbReference type="EC" id="3.1.3.3"/>
    </reaction>
</comment>
<dbReference type="GO" id="GO:0005737">
    <property type="term" value="C:cytoplasm"/>
    <property type="evidence" value="ECO:0007669"/>
    <property type="project" value="TreeGrafter"/>
</dbReference>
<keyword evidence="7" id="KW-0460">Magnesium</keyword>
<evidence type="ECO:0000256" key="6">
    <source>
        <dbReference type="ARBA" id="ARBA00022801"/>
    </source>
</evidence>
<dbReference type="GO" id="GO:0000287">
    <property type="term" value="F:magnesium ion binding"/>
    <property type="evidence" value="ECO:0007669"/>
    <property type="project" value="TreeGrafter"/>
</dbReference>
<keyword evidence="6" id="KW-0378">Hydrolase</keyword>
<keyword evidence="8" id="KW-0718">Serine biosynthesis</keyword>
<dbReference type="GO" id="GO:0036424">
    <property type="term" value="F:L-phosphoserine phosphatase activity"/>
    <property type="evidence" value="ECO:0007669"/>
    <property type="project" value="TreeGrafter"/>
</dbReference>
<keyword evidence="4" id="KW-0028">Amino-acid biosynthesis</keyword>
<dbReference type="InterPro" id="IPR050582">
    <property type="entry name" value="HAD-like_SerB"/>
</dbReference>
<dbReference type="InterPro" id="IPR036412">
    <property type="entry name" value="HAD-like_sf"/>
</dbReference>
<dbReference type="PANTHER" id="PTHR43344:SF2">
    <property type="entry name" value="PHOSPHOSERINE PHOSPHATASE"/>
    <property type="match status" value="1"/>
</dbReference>
<evidence type="ECO:0000256" key="3">
    <source>
        <dbReference type="ARBA" id="ARBA00012640"/>
    </source>
</evidence>
<comment type="caution">
    <text evidence="12">The sequence shown here is derived from an EMBL/GenBank/DDBJ whole genome shotgun (WGS) entry which is preliminary data.</text>
</comment>
<evidence type="ECO:0000313" key="12">
    <source>
        <dbReference type="EMBL" id="EYF08201.1"/>
    </source>
</evidence>
<gene>
    <name evidence="12" type="ORF">CAP_5961</name>
</gene>
<dbReference type="EMBL" id="ASRX01000005">
    <property type="protein sequence ID" value="EYF08201.1"/>
    <property type="molecule type" value="Genomic_DNA"/>
</dbReference>